<dbReference type="AlphaFoldDB" id="A0A0G0QMD7"/>
<sequence length="430" mass="47915">MSSVSVSGTGILELKAYVNSPNGQNTVNQFIECLRDELGSREKYESVCQKAELSTETFNEINFREFMENLVPFMRELPPGHDSGHLYRDFLGSAALFTGDPGINKAKYKSDSIAGLFGFAHDIGNSLIHRYADKNMIAGHAEIGAWVVFNLMRDLFGREISMIAAYGIAAHGHLTKDLLTPGGFVRKLYWAELFDNNGLVGFAAKIMARGCDRLDTGGGVSQLVRDLLASADALEQGIKGYDIKGGSQDMEYFEVNRESLITKLKIEIRPQDARIGGPTILEHLDGYANTQIQQNPSSVYNQDDDKVPLLALLIKDRVERQWFLKNRMLGMMKSLYALEPGVPSYVASWLKFKSLARQISHADPWKLDRTFSVLERAWQEQNPVTLAAWADSIPTIGELYKAEVESYAAIIQKSGTFLSDISADILKRII</sequence>
<gene>
    <name evidence="1" type="ORF">UT76_C0035G0008</name>
</gene>
<reference evidence="1 2" key="1">
    <citation type="journal article" date="2015" name="Nature">
        <title>rRNA introns, odd ribosomes, and small enigmatic genomes across a large radiation of phyla.</title>
        <authorList>
            <person name="Brown C.T."/>
            <person name="Hug L.A."/>
            <person name="Thomas B.C."/>
            <person name="Sharon I."/>
            <person name="Castelle C.J."/>
            <person name="Singh A."/>
            <person name="Wilkins M.J."/>
            <person name="Williams K.H."/>
            <person name="Banfield J.F."/>
        </authorList>
    </citation>
    <scope>NUCLEOTIDE SEQUENCE [LARGE SCALE GENOMIC DNA]</scope>
</reference>
<comment type="caution">
    <text evidence="1">The sequence shown here is derived from an EMBL/GenBank/DDBJ whole genome shotgun (WGS) entry which is preliminary data.</text>
</comment>
<organism evidence="1 2">
    <name type="scientific">Candidatus Woesebacteria bacterium GW2011_GWB1_40_12</name>
    <dbReference type="NCBI Taxonomy" id="1618576"/>
    <lineage>
        <taxon>Bacteria</taxon>
        <taxon>Candidatus Woeseibacteriota</taxon>
    </lineage>
</organism>
<dbReference type="EMBL" id="LBYA01000035">
    <property type="protein sequence ID" value="KKR41298.1"/>
    <property type="molecule type" value="Genomic_DNA"/>
</dbReference>
<proteinExistence type="predicted"/>
<evidence type="ECO:0000313" key="2">
    <source>
        <dbReference type="Proteomes" id="UP000034215"/>
    </source>
</evidence>
<name>A0A0G0QMD7_9BACT</name>
<evidence type="ECO:0000313" key="1">
    <source>
        <dbReference type="EMBL" id="KKR41298.1"/>
    </source>
</evidence>
<protein>
    <submittedName>
        <fullName evidence="1">Uncharacterized protein</fullName>
    </submittedName>
</protein>
<accession>A0A0G0QMD7</accession>
<dbReference type="Proteomes" id="UP000034215">
    <property type="component" value="Unassembled WGS sequence"/>
</dbReference>